<dbReference type="InterPro" id="IPR041844">
    <property type="entry name" value="Plantacyanin"/>
</dbReference>
<dbReference type="CDD" id="cd11013">
    <property type="entry name" value="Plantacyanin"/>
    <property type="match status" value="1"/>
</dbReference>
<evidence type="ECO:0000313" key="8">
    <source>
        <dbReference type="EMBL" id="KAB1207029.1"/>
    </source>
</evidence>
<evidence type="ECO:0000313" key="9">
    <source>
        <dbReference type="Proteomes" id="UP000516437"/>
    </source>
</evidence>
<keyword evidence="9" id="KW-1185">Reference proteome</keyword>
<dbReference type="AlphaFoldDB" id="A0A6A1V2U8"/>
<dbReference type="GO" id="GO:0046872">
    <property type="term" value="F:metal ion binding"/>
    <property type="evidence" value="ECO:0007669"/>
    <property type="project" value="UniProtKB-KW"/>
</dbReference>
<dbReference type="GO" id="GO:0009055">
    <property type="term" value="F:electron transfer activity"/>
    <property type="evidence" value="ECO:0007669"/>
    <property type="project" value="InterPro"/>
</dbReference>
<keyword evidence="2" id="KW-0186">Copper</keyword>
<organism evidence="8 9">
    <name type="scientific">Morella rubra</name>
    <name type="common">Chinese bayberry</name>
    <dbReference type="NCBI Taxonomy" id="262757"/>
    <lineage>
        <taxon>Eukaryota</taxon>
        <taxon>Viridiplantae</taxon>
        <taxon>Streptophyta</taxon>
        <taxon>Embryophyta</taxon>
        <taxon>Tracheophyta</taxon>
        <taxon>Spermatophyta</taxon>
        <taxon>Magnoliopsida</taxon>
        <taxon>eudicotyledons</taxon>
        <taxon>Gunneridae</taxon>
        <taxon>Pentapetalae</taxon>
        <taxon>rosids</taxon>
        <taxon>fabids</taxon>
        <taxon>Fagales</taxon>
        <taxon>Myricaceae</taxon>
        <taxon>Morella</taxon>
    </lineage>
</organism>
<evidence type="ECO:0000256" key="5">
    <source>
        <dbReference type="ARBA" id="ARBA00082491"/>
    </source>
</evidence>
<reference evidence="8" key="3">
    <citation type="submission" date="2019-09" db="EMBL/GenBank/DDBJ databases">
        <authorList>
            <person name="Gao Z."/>
        </authorList>
    </citation>
    <scope>NUCLEOTIDE SEQUENCE</scope>
    <source>
        <tissue evidence="8">Leaves</tissue>
    </source>
</reference>
<dbReference type="InterPro" id="IPR008972">
    <property type="entry name" value="Cupredoxin"/>
</dbReference>
<sequence length="141" mass="15172">MPATATRLMAASVPPESRLARGRGIAAVVTVLLLCMLLHCKNADAASYTVGDAAGWTFNVQNWPKGKSFKAGDVLVFNYIPLFHNLVVVDKEGYDACRAAGDAKKFQTGKDSITLVKGGNYFICTFPFHCRLGMKIAVNAS</sequence>
<dbReference type="EMBL" id="RXIC02000025">
    <property type="protein sequence ID" value="KAB1207001.1"/>
    <property type="molecule type" value="Genomic_DNA"/>
</dbReference>
<dbReference type="SUPFAM" id="SSF49503">
    <property type="entry name" value="Cupredoxins"/>
    <property type="match status" value="1"/>
</dbReference>
<dbReference type="PANTHER" id="PTHR33021">
    <property type="entry name" value="BLUE COPPER PROTEIN"/>
    <property type="match status" value="1"/>
</dbReference>
<reference evidence="8 9" key="2">
    <citation type="journal article" date="2019" name="Plant Biotechnol. J.">
        <title>The red bayberry genome and genetic basis of sex determination.</title>
        <authorList>
            <person name="Jia H.M."/>
            <person name="Jia H.J."/>
            <person name="Cai Q.L."/>
            <person name="Wang Y."/>
            <person name="Zhao H.B."/>
            <person name="Yang W.F."/>
            <person name="Wang G.Y."/>
            <person name="Li Y.H."/>
            <person name="Zhan D.L."/>
            <person name="Shen Y.T."/>
            <person name="Niu Q.F."/>
            <person name="Chang L."/>
            <person name="Qiu J."/>
            <person name="Zhao L."/>
            <person name="Xie H.B."/>
            <person name="Fu W.Y."/>
            <person name="Jin J."/>
            <person name="Li X.W."/>
            <person name="Jiao Y."/>
            <person name="Zhou C.C."/>
            <person name="Tu T."/>
            <person name="Chai C.Y."/>
            <person name="Gao J.L."/>
            <person name="Fan L.J."/>
            <person name="van de Weg E."/>
            <person name="Wang J.Y."/>
            <person name="Gao Z.S."/>
        </authorList>
    </citation>
    <scope>NUCLEOTIDE SEQUENCE [LARGE SCALE GENOMIC DNA]</scope>
    <source>
        <tissue evidence="8">Leaves</tissue>
    </source>
</reference>
<dbReference type="OrthoDB" id="2011645at2759"/>
<dbReference type="FunFam" id="2.60.40.420:FF:000013">
    <property type="entry name" value="basic blue protein-like"/>
    <property type="match status" value="1"/>
</dbReference>
<dbReference type="GO" id="GO:0005886">
    <property type="term" value="C:plasma membrane"/>
    <property type="evidence" value="ECO:0007669"/>
    <property type="project" value="TreeGrafter"/>
</dbReference>
<name>A0A6A1V2U8_9ROSI</name>
<reference evidence="8" key="1">
    <citation type="submission" date="2018-07" db="EMBL/GenBank/DDBJ databases">
        <authorList>
            <person name="Gao Z.-S."/>
            <person name="Jia H.-M."/>
            <person name="Jia H.-J."/>
            <person name="Cai Q.-L."/>
            <person name="Wang Y."/>
            <person name="Zhao H.-B."/>
        </authorList>
    </citation>
    <scope>NUCLEOTIDE SEQUENCE</scope>
    <source>
        <tissue evidence="8">Leaves</tissue>
    </source>
</reference>
<dbReference type="PANTHER" id="PTHR33021:SF341">
    <property type="entry name" value="BASIC BLUE PROTEIN-LIKE"/>
    <property type="match status" value="1"/>
</dbReference>
<dbReference type="EMBL" id="RXIC02000025">
    <property type="protein sequence ID" value="KAB1207029.1"/>
    <property type="molecule type" value="Genomic_DNA"/>
</dbReference>
<dbReference type="PROSITE" id="PS51485">
    <property type="entry name" value="PHYTOCYANIN"/>
    <property type="match status" value="1"/>
</dbReference>
<keyword evidence="1" id="KW-0479">Metal-binding</keyword>
<proteinExistence type="predicted"/>
<evidence type="ECO:0000256" key="1">
    <source>
        <dbReference type="ARBA" id="ARBA00022723"/>
    </source>
</evidence>
<evidence type="ECO:0000259" key="6">
    <source>
        <dbReference type="PROSITE" id="PS51485"/>
    </source>
</evidence>
<gene>
    <name evidence="8" type="ORF">CJ030_MR7G008054</name>
    <name evidence="7" type="ORF">CJ030_MR7G008083</name>
</gene>
<dbReference type="Proteomes" id="UP000516437">
    <property type="component" value="Chromosome 7"/>
</dbReference>
<protein>
    <recommendedName>
        <fullName evidence="4">Basic blue protein</fullName>
    </recommendedName>
    <alternativeName>
        <fullName evidence="5">Plantacyanin</fullName>
    </alternativeName>
</protein>
<dbReference type="Pfam" id="PF02298">
    <property type="entry name" value="Cu_bind_like"/>
    <property type="match status" value="1"/>
</dbReference>
<keyword evidence="3" id="KW-1015">Disulfide bond</keyword>
<evidence type="ECO:0000256" key="2">
    <source>
        <dbReference type="ARBA" id="ARBA00023008"/>
    </source>
</evidence>
<evidence type="ECO:0000256" key="3">
    <source>
        <dbReference type="ARBA" id="ARBA00023157"/>
    </source>
</evidence>
<dbReference type="Gene3D" id="2.60.40.420">
    <property type="entry name" value="Cupredoxins - blue copper proteins"/>
    <property type="match status" value="1"/>
</dbReference>
<evidence type="ECO:0000256" key="4">
    <source>
        <dbReference type="ARBA" id="ARBA00071970"/>
    </source>
</evidence>
<comment type="caution">
    <text evidence="8">The sequence shown here is derived from an EMBL/GenBank/DDBJ whole genome shotgun (WGS) entry which is preliminary data.</text>
</comment>
<accession>A0A6A1V2U8</accession>
<feature type="domain" description="Phytocyanin" evidence="6">
    <location>
        <begin position="46"/>
        <end position="141"/>
    </location>
</feature>
<evidence type="ECO:0000313" key="7">
    <source>
        <dbReference type="EMBL" id="KAB1207001.1"/>
    </source>
</evidence>
<dbReference type="InterPro" id="IPR039391">
    <property type="entry name" value="Phytocyanin-like"/>
</dbReference>
<dbReference type="InterPro" id="IPR003245">
    <property type="entry name" value="Phytocyanin_dom"/>
</dbReference>